<dbReference type="HOGENOM" id="CLU_000445_30_4_9"/>
<dbReference type="PROSITE" id="PS51755">
    <property type="entry name" value="OMPR_PHOB"/>
    <property type="match status" value="1"/>
</dbReference>
<dbReference type="Gene3D" id="1.10.10.10">
    <property type="entry name" value="Winged helix-like DNA-binding domain superfamily/Winged helix DNA-binding domain"/>
    <property type="match status" value="1"/>
</dbReference>
<sequence length="225" mass="25833">MQKVLVIEDEEGMRDILKTYLENNGYEVLIAENGKIGLEYFNNHHKDIDIILLDIMLPDISGWSLLKTIREKSKVPVMMITARGEEYDKLLGFELGADDYVVKPFSPKEVVARVKAILSRTYGASEEDGKTEYEGISINVSSREVTVDGEKIDLTPKEFDLLKLLIDNKRKVVSREKCLNEVWGYDFYGDLRTVDTHIKQLREKLGEKRKLIKTVWGIGYKLDGE</sequence>
<dbReference type="Gene3D" id="3.40.50.2300">
    <property type="match status" value="1"/>
</dbReference>
<evidence type="ECO:0000256" key="6">
    <source>
        <dbReference type="ARBA" id="ARBA00023163"/>
    </source>
</evidence>
<dbReference type="GO" id="GO:0000976">
    <property type="term" value="F:transcription cis-regulatory region binding"/>
    <property type="evidence" value="ECO:0007669"/>
    <property type="project" value="TreeGrafter"/>
</dbReference>
<evidence type="ECO:0000256" key="9">
    <source>
        <dbReference type="PROSITE-ProRule" id="PRU01091"/>
    </source>
</evidence>
<dbReference type="InterPro" id="IPR011006">
    <property type="entry name" value="CheY-like_superfamily"/>
</dbReference>
<keyword evidence="5 9" id="KW-0238">DNA-binding</keyword>
<dbReference type="GO" id="GO:0000156">
    <property type="term" value="F:phosphorelay response regulator activity"/>
    <property type="evidence" value="ECO:0007669"/>
    <property type="project" value="TreeGrafter"/>
</dbReference>
<dbReference type="InterPro" id="IPR039420">
    <property type="entry name" value="WalR-like"/>
</dbReference>
<feature type="domain" description="OmpR/PhoB-type" evidence="11">
    <location>
        <begin position="128"/>
        <end position="224"/>
    </location>
</feature>
<keyword evidence="4" id="KW-0805">Transcription regulation</keyword>
<dbReference type="eggNOG" id="COG0745">
    <property type="taxonomic scope" value="Bacteria"/>
</dbReference>
<evidence type="ECO:0000259" key="11">
    <source>
        <dbReference type="PROSITE" id="PS51755"/>
    </source>
</evidence>
<dbReference type="EMBL" id="CP009170">
    <property type="protein sequence ID" value="AIS51932.1"/>
    <property type="molecule type" value="Genomic_DNA"/>
</dbReference>
<dbReference type="InterPro" id="IPR036388">
    <property type="entry name" value="WH-like_DNA-bd_sf"/>
</dbReference>
<dbReference type="RefSeq" id="WP_049684789.1">
    <property type="nucleotide sequence ID" value="NZ_CP009170.1"/>
</dbReference>
<dbReference type="InterPro" id="IPR001789">
    <property type="entry name" value="Sig_transdc_resp-reg_receiver"/>
</dbReference>
<dbReference type="OrthoDB" id="152576at2"/>
<keyword evidence="13" id="KW-1185">Reference proteome</keyword>
<evidence type="ECO:0000256" key="2">
    <source>
        <dbReference type="ARBA" id="ARBA00022553"/>
    </source>
</evidence>
<dbReference type="Pfam" id="PF00486">
    <property type="entry name" value="Trans_reg_C"/>
    <property type="match status" value="1"/>
</dbReference>
<dbReference type="STRING" id="2325.TKV_c07490"/>
<dbReference type="Pfam" id="PF00072">
    <property type="entry name" value="Response_reg"/>
    <property type="match status" value="1"/>
</dbReference>
<dbReference type="PROSITE" id="PS50110">
    <property type="entry name" value="RESPONSE_REGULATORY"/>
    <property type="match status" value="1"/>
</dbReference>
<feature type="DNA-binding region" description="OmpR/PhoB-type" evidence="9">
    <location>
        <begin position="128"/>
        <end position="224"/>
    </location>
</feature>
<dbReference type="FunFam" id="1.10.10.10:FF:000018">
    <property type="entry name" value="DNA-binding response regulator ResD"/>
    <property type="match status" value="1"/>
</dbReference>
<dbReference type="Gene3D" id="6.10.250.690">
    <property type="match status" value="1"/>
</dbReference>
<dbReference type="FunFam" id="3.40.50.2300:FF:000001">
    <property type="entry name" value="DNA-binding response regulator PhoB"/>
    <property type="match status" value="1"/>
</dbReference>
<dbReference type="CDD" id="cd17574">
    <property type="entry name" value="REC_OmpR"/>
    <property type="match status" value="1"/>
</dbReference>
<dbReference type="Proteomes" id="UP000029669">
    <property type="component" value="Chromosome"/>
</dbReference>
<dbReference type="SMART" id="SM00862">
    <property type="entry name" value="Trans_reg_C"/>
    <property type="match status" value="1"/>
</dbReference>
<evidence type="ECO:0000256" key="7">
    <source>
        <dbReference type="ARBA" id="ARBA00024867"/>
    </source>
</evidence>
<comment type="function">
    <text evidence="7">May play the central regulatory role in sporulation. It may be an element of the effector pathway responsible for the activation of sporulation genes in response to nutritional stress. Spo0A may act in concert with spo0H (a sigma factor) to control the expression of some genes that are critical to the sporulation process.</text>
</comment>
<evidence type="ECO:0000313" key="13">
    <source>
        <dbReference type="Proteomes" id="UP000029669"/>
    </source>
</evidence>
<feature type="modified residue" description="4-aspartylphosphate" evidence="8">
    <location>
        <position position="54"/>
    </location>
</feature>
<protein>
    <recommendedName>
        <fullName evidence="1">Stage 0 sporulation protein A homolog</fullName>
    </recommendedName>
</protein>
<dbReference type="GO" id="GO:0005829">
    <property type="term" value="C:cytosol"/>
    <property type="evidence" value="ECO:0007669"/>
    <property type="project" value="TreeGrafter"/>
</dbReference>
<dbReference type="KEGG" id="tki:TKV_c07490"/>
<dbReference type="SUPFAM" id="SSF52172">
    <property type="entry name" value="CheY-like"/>
    <property type="match status" value="1"/>
</dbReference>
<dbReference type="SMART" id="SM00448">
    <property type="entry name" value="REC"/>
    <property type="match status" value="1"/>
</dbReference>
<evidence type="ECO:0000256" key="4">
    <source>
        <dbReference type="ARBA" id="ARBA00023015"/>
    </source>
</evidence>
<evidence type="ECO:0000256" key="5">
    <source>
        <dbReference type="ARBA" id="ARBA00023125"/>
    </source>
</evidence>
<keyword evidence="2 8" id="KW-0597">Phosphoprotein</keyword>
<evidence type="ECO:0000256" key="1">
    <source>
        <dbReference type="ARBA" id="ARBA00018672"/>
    </source>
</evidence>
<name>A0A097AQ65_THEKI</name>
<dbReference type="PANTHER" id="PTHR48111:SF73">
    <property type="entry name" value="ALKALINE PHOSPHATASE SYNTHESIS TRANSCRIPTIONAL REGULATORY PROTEIN PHOP"/>
    <property type="match status" value="1"/>
</dbReference>
<dbReference type="GO" id="GO:0032993">
    <property type="term" value="C:protein-DNA complex"/>
    <property type="evidence" value="ECO:0007669"/>
    <property type="project" value="TreeGrafter"/>
</dbReference>
<keyword evidence="6" id="KW-0804">Transcription</keyword>
<evidence type="ECO:0000313" key="12">
    <source>
        <dbReference type="EMBL" id="AIS51932.1"/>
    </source>
</evidence>
<evidence type="ECO:0000256" key="8">
    <source>
        <dbReference type="PROSITE-ProRule" id="PRU00169"/>
    </source>
</evidence>
<evidence type="ECO:0000256" key="3">
    <source>
        <dbReference type="ARBA" id="ARBA00023012"/>
    </source>
</evidence>
<dbReference type="InterPro" id="IPR001867">
    <property type="entry name" value="OmpR/PhoB-type_DNA-bd"/>
</dbReference>
<evidence type="ECO:0000259" key="10">
    <source>
        <dbReference type="PROSITE" id="PS50110"/>
    </source>
</evidence>
<dbReference type="AlphaFoldDB" id="A0A097AQ65"/>
<feature type="domain" description="Response regulatory" evidence="10">
    <location>
        <begin position="3"/>
        <end position="118"/>
    </location>
</feature>
<gene>
    <name evidence="12" type="primary">srrA</name>
    <name evidence="12" type="ORF">TKV_c07490</name>
</gene>
<dbReference type="PANTHER" id="PTHR48111">
    <property type="entry name" value="REGULATOR OF RPOS"/>
    <property type="match status" value="1"/>
</dbReference>
<organism evidence="12 13">
    <name type="scientific">Thermoanaerobacter kivui</name>
    <name type="common">Acetogenium kivui</name>
    <dbReference type="NCBI Taxonomy" id="2325"/>
    <lineage>
        <taxon>Bacteria</taxon>
        <taxon>Bacillati</taxon>
        <taxon>Bacillota</taxon>
        <taxon>Clostridia</taxon>
        <taxon>Thermoanaerobacterales</taxon>
        <taxon>Thermoanaerobacteraceae</taxon>
        <taxon>Thermoanaerobacter</taxon>
    </lineage>
</organism>
<accession>A0A097AQ65</accession>
<reference evidence="13" key="1">
    <citation type="journal article" date="2015" name="Genome Announc.">
        <title>Whole-Genome Sequences of 80 Environmental and Clinical Isolates of Burkholderia pseudomallei.</title>
        <authorList>
            <person name="Johnson S.L."/>
            <person name="Baker A.L."/>
            <person name="Chain P.S."/>
            <person name="Currie B.J."/>
            <person name="Daligault H.E."/>
            <person name="Davenport K.W."/>
            <person name="Davis C.B."/>
            <person name="Inglis T.J."/>
            <person name="Kaestli M."/>
            <person name="Koren S."/>
            <person name="Mayo M."/>
            <person name="Merritt A.J."/>
            <person name="Price E.P."/>
            <person name="Sarovich D.S."/>
            <person name="Warner J."/>
            <person name="Rosovitz M.J."/>
        </authorList>
    </citation>
    <scope>NUCLEOTIDE SEQUENCE [LARGE SCALE GENOMIC DNA]</scope>
    <source>
        <strain evidence="13">DSM 2030</strain>
    </source>
</reference>
<proteinExistence type="predicted"/>
<dbReference type="GO" id="GO:0006355">
    <property type="term" value="P:regulation of DNA-templated transcription"/>
    <property type="evidence" value="ECO:0007669"/>
    <property type="project" value="InterPro"/>
</dbReference>
<keyword evidence="3" id="KW-0902">Two-component regulatory system</keyword>
<dbReference type="CDD" id="cd00383">
    <property type="entry name" value="trans_reg_C"/>
    <property type="match status" value="1"/>
</dbReference>